<dbReference type="RefSeq" id="WP_244055878.1">
    <property type="nucleotide sequence ID" value="NZ_BQXH01000015.1"/>
</dbReference>
<dbReference type="EMBL" id="BQXH01000015">
    <property type="protein sequence ID" value="GKS81947.1"/>
    <property type="molecule type" value="Genomic_DNA"/>
</dbReference>
<keyword evidence="2" id="KW-1185">Reference proteome</keyword>
<gene>
    <name evidence="1" type="ORF">LPAF129_16330</name>
</gene>
<proteinExistence type="predicted"/>
<dbReference type="InterPro" id="IPR035942">
    <property type="entry name" value="Lp2179-like_sf"/>
</dbReference>
<protein>
    <submittedName>
        <fullName evidence="1">Cysteine desulfurase</fullName>
    </submittedName>
</protein>
<dbReference type="InterPro" id="IPR014965">
    <property type="entry name" value="Amino_acid_metab_prot_put"/>
</dbReference>
<sequence>MAATEKSQILGDQQAYQLAVGIKKYALRDAGFVEKKSGKFLLQRNLDPNLGLNASLKLKITVEADLKRFKMTTTTANGLKEVNIFKTGDVKVQSEQLGYLLNDLVERGILSQA</sequence>
<accession>A0ABQ5JL49</accession>
<dbReference type="Pfam" id="PF08866">
    <property type="entry name" value="DUF1831"/>
    <property type="match status" value="1"/>
</dbReference>
<dbReference type="SUPFAM" id="SSF160800">
    <property type="entry name" value="Lp2179-like"/>
    <property type="match status" value="1"/>
</dbReference>
<name>A0ABQ5JL49_9LACO</name>
<reference evidence="1" key="1">
    <citation type="journal article" date="2022" name="Int. J. Syst. Evol. Microbiol.">
        <title>A novel species of lactic acid bacteria, Ligilactobacillus pabuli sp. nov., isolated from alfalfa silage.</title>
        <authorList>
            <person name="Tohno M."/>
            <person name="Tanizawa Y."/>
            <person name="Sawada H."/>
            <person name="Sakamoto M."/>
            <person name="Ohkuma M."/>
            <person name="Kobayashi H."/>
        </authorList>
    </citation>
    <scope>NUCLEOTIDE SEQUENCE</scope>
    <source>
        <strain evidence="1">AF129</strain>
    </source>
</reference>
<organism evidence="1 2">
    <name type="scientific">Ligilactobacillus pabuli</name>
    <dbReference type="NCBI Taxonomy" id="2886039"/>
    <lineage>
        <taxon>Bacteria</taxon>
        <taxon>Bacillati</taxon>
        <taxon>Bacillota</taxon>
        <taxon>Bacilli</taxon>
        <taxon>Lactobacillales</taxon>
        <taxon>Lactobacillaceae</taxon>
        <taxon>Ligilactobacillus</taxon>
    </lineage>
</organism>
<evidence type="ECO:0000313" key="1">
    <source>
        <dbReference type="EMBL" id="GKS81947.1"/>
    </source>
</evidence>
<dbReference type="Gene3D" id="3.30.1820.10">
    <property type="entry name" value="Lp2179-like"/>
    <property type="match status" value="1"/>
</dbReference>
<dbReference type="Proteomes" id="UP001055149">
    <property type="component" value="Unassembled WGS sequence"/>
</dbReference>
<comment type="caution">
    <text evidence="1">The sequence shown here is derived from an EMBL/GenBank/DDBJ whole genome shotgun (WGS) entry which is preliminary data.</text>
</comment>
<evidence type="ECO:0000313" key="2">
    <source>
        <dbReference type="Proteomes" id="UP001055149"/>
    </source>
</evidence>